<proteinExistence type="predicted"/>
<evidence type="ECO:0008006" key="3">
    <source>
        <dbReference type="Google" id="ProtNLM"/>
    </source>
</evidence>
<comment type="caution">
    <text evidence="2">The sequence shown here is derived from an EMBL/GenBank/DDBJ whole genome shotgun (WGS) entry which is preliminary data.</text>
</comment>
<evidence type="ECO:0000313" key="2">
    <source>
        <dbReference type="EMBL" id="GAI04096.1"/>
    </source>
</evidence>
<accession>X1LE28</accession>
<protein>
    <recommendedName>
        <fullName evidence="3">Alpha/beta hydrolase</fullName>
    </recommendedName>
</protein>
<organism evidence="2">
    <name type="scientific">marine sediment metagenome</name>
    <dbReference type="NCBI Taxonomy" id="412755"/>
    <lineage>
        <taxon>unclassified sequences</taxon>
        <taxon>metagenomes</taxon>
        <taxon>ecological metagenomes</taxon>
    </lineage>
</organism>
<dbReference type="InterPro" id="IPR029058">
    <property type="entry name" value="AB_hydrolase_fold"/>
</dbReference>
<dbReference type="Gene3D" id="3.40.50.1820">
    <property type="entry name" value="alpha/beta hydrolase"/>
    <property type="match status" value="1"/>
</dbReference>
<reference evidence="2" key="1">
    <citation type="journal article" date="2014" name="Front. Microbiol.">
        <title>High frequency of phylogenetically diverse reductive dehalogenase-homologous genes in deep subseafloor sedimentary metagenomes.</title>
        <authorList>
            <person name="Kawai M."/>
            <person name="Futagami T."/>
            <person name="Toyoda A."/>
            <person name="Takaki Y."/>
            <person name="Nishi S."/>
            <person name="Hori S."/>
            <person name="Arai W."/>
            <person name="Tsubouchi T."/>
            <person name="Morono Y."/>
            <person name="Uchiyama I."/>
            <person name="Ito T."/>
            <person name="Fujiyama A."/>
            <person name="Inagaki F."/>
            <person name="Takami H."/>
        </authorList>
    </citation>
    <scope>NUCLEOTIDE SEQUENCE</scope>
    <source>
        <strain evidence="2">Expedition CK06-06</strain>
    </source>
</reference>
<name>X1LE28_9ZZZZ</name>
<evidence type="ECO:0000256" key="1">
    <source>
        <dbReference type="SAM" id="Phobius"/>
    </source>
</evidence>
<gene>
    <name evidence="2" type="ORF">S06H3_14600</name>
</gene>
<feature type="transmembrane region" description="Helical" evidence="1">
    <location>
        <begin position="7"/>
        <end position="28"/>
    </location>
</feature>
<keyword evidence="1" id="KW-0472">Membrane</keyword>
<dbReference type="AlphaFoldDB" id="X1LE28"/>
<dbReference type="SUPFAM" id="SSF53474">
    <property type="entry name" value="alpha/beta-Hydrolases"/>
    <property type="match status" value="1"/>
</dbReference>
<dbReference type="EMBL" id="BARV01007145">
    <property type="protein sequence ID" value="GAI04096.1"/>
    <property type="molecule type" value="Genomic_DNA"/>
</dbReference>
<sequence length="60" mass="6670">MKWWLKLGLAFILVVAIAILGISGFLGYSMTKVERVPIEETPVLLIHGELDEVVPLEHAL</sequence>
<keyword evidence="1" id="KW-0812">Transmembrane</keyword>
<keyword evidence="1" id="KW-1133">Transmembrane helix</keyword>